<dbReference type="InterPro" id="IPR036259">
    <property type="entry name" value="MFS_trans_sf"/>
</dbReference>
<name>A0A7X2LAE5_RALPI</name>
<feature type="transmembrane region" description="Helical" evidence="4">
    <location>
        <begin position="235"/>
        <end position="255"/>
    </location>
</feature>
<dbReference type="PROSITE" id="PS50850">
    <property type="entry name" value="MFS"/>
    <property type="match status" value="1"/>
</dbReference>
<dbReference type="GO" id="GO:0022857">
    <property type="term" value="F:transmembrane transporter activity"/>
    <property type="evidence" value="ECO:0007669"/>
    <property type="project" value="InterPro"/>
</dbReference>
<feature type="transmembrane region" description="Helical" evidence="4">
    <location>
        <begin position="15"/>
        <end position="37"/>
    </location>
</feature>
<evidence type="ECO:0000256" key="3">
    <source>
        <dbReference type="ARBA" id="ARBA00023136"/>
    </source>
</evidence>
<dbReference type="InterPro" id="IPR020846">
    <property type="entry name" value="MFS_dom"/>
</dbReference>
<keyword evidence="3 4" id="KW-0472">Membrane</keyword>
<evidence type="ECO:0000313" key="7">
    <source>
        <dbReference type="Proteomes" id="UP000441032"/>
    </source>
</evidence>
<gene>
    <name evidence="6" type="ORF">GJQ57_05150</name>
</gene>
<feature type="transmembrane region" description="Helical" evidence="4">
    <location>
        <begin position="131"/>
        <end position="150"/>
    </location>
</feature>
<feature type="transmembrane region" description="Helical" evidence="4">
    <location>
        <begin position="156"/>
        <end position="176"/>
    </location>
</feature>
<feature type="transmembrane region" description="Helical" evidence="4">
    <location>
        <begin position="267"/>
        <end position="289"/>
    </location>
</feature>
<dbReference type="PANTHER" id="PTHR23518:SF2">
    <property type="entry name" value="MAJOR FACILITATOR SUPERFAMILY TRANSPORTER"/>
    <property type="match status" value="1"/>
</dbReference>
<dbReference type="RefSeq" id="WP_154206117.1">
    <property type="nucleotide sequence ID" value="NZ_WJYN01000001.1"/>
</dbReference>
<evidence type="ECO:0000256" key="2">
    <source>
        <dbReference type="ARBA" id="ARBA00022989"/>
    </source>
</evidence>
<evidence type="ECO:0000259" key="5">
    <source>
        <dbReference type="PROSITE" id="PS50850"/>
    </source>
</evidence>
<protein>
    <submittedName>
        <fullName evidence="6">MFS transporter</fullName>
    </submittedName>
</protein>
<keyword evidence="2 4" id="KW-1133">Transmembrane helix</keyword>
<comment type="caution">
    <text evidence="6">The sequence shown here is derived from an EMBL/GenBank/DDBJ whole genome shotgun (WGS) entry which is preliminary data.</text>
</comment>
<feature type="domain" description="Major facilitator superfamily (MFS) profile" evidence="5">
    <location>
        <begin position="1"/>
        <end position="379"/>
    </location>
</feature>
<dbReference type="Gene3D" id="1.20.1250.20">
    <property type="entry name" value="MFS general substrate transporter like domains"/>
    <property type="match status" value="1"/>
</dbReference>
<proteinExistence type="predicted"/>
<feature type="transmembrane region" description="Helical" evidence="4">
    <location>
        <begin position="354"/>
        <end position="374"/>
    </location>
</feature>
<reference evidence="6 7" key="1">
    <citation type="submission" date="2019-11" db="EMBL/GenBank/DDBJ databases">
        <title>Phenotypic characterization of an OXA-22 and OXA-60 co-producing Ralstonia pickettii clinical strain.</title>
        <authorList>
            <person name="He F."/>
        </authorList>
    </citation>
    <scope>NUCLEOTIDE SEQUENCE [LARGE SCALE GENOMIC DNA]</scope>
    <source>
        <strain evidence="6 7">PSLESD1</strain>
    </source>
</reference>
<accession>A0A7X2LAE5</accession>
<dbReference type="PANTHER" id="PTHR23518">
    <property type="entry name" value="C-METHYLTRANSFERASE"/>
    <property type="match status" value="1"/>
</dbReference>
<keyword evidence="1 4" id="KW-0812">Transmembrane</keyword>
<sequence>MLGFVSLLMDVSSEIIHSLLPVFMVTTLGASAFYVGLIEGAAEATALIVKVFSGALSDYLGKRKGLAVLGYALGALSKPFFALAPGVGTVLAARLADRIGKGIRGAPRDALVADIAPPHLRGAAFGLRQSLDTVGAFLGPLIAIGLMFLWANDFRAVFWVAVIPGILSVLLLMVGVREPDTHIGAKRTNPIQWTNLVRLGRPYWQVVAIGALFTLARFSEAFLVLRAQQVGLPLYLAPLVLVAMNVVYSLSAYPFGKLSDGMRHTTLLTWGLGVLILADLVLAMSAHWAVTLAGVAVWGLHMGMTQGLLATMVADTAPEDLRGTAFGFFNLASGLALLVASTLAGLLWDRLGAAFTFYTGAAFCAATIAMILLARYGTRRLSSGETTGAERMRR</sequence>
<dbReference type="AlphaFoldDB" id="A0A7X2LAE5"/>
<dbReference type="Proteomes" id="UP000441032">
    <property type="component" value="Unassembled WGS sequence"/>
</dbReference>
<dbReference type="InterPro" id="IPR011701">
    <property type="entry name" value="MFS"/>
</dbReference>
<dbReference type="SUPFAM" id="SSF103473">
    <property type="entry name" value="MFS general substrate transporter"/>
    <property type="match status" value="1"/>
</dbReference>
<dbReference type="EMBL" id="WJYN01000001">
    <property type="protein sequence ID" value="MRS98042.1"/>
    <property type="molecule type" value="Genomic_DNA"/>
</dbReference>
<organism evidence="6 7">
    <name type="scientific">Ralstonia pickettii</name>
    <name type="common">Burkholderia pickettii</name>
    <dbReference type="NCBI Taxonomy" id="329"/>
    <lineage>
        <taxon>Bacteria</taxon>
        <taxon>Pseudomonadati</taxon>
        <taxon>Pseudomonadota</taxon>
        <taxon>Betaproteobacteria</taxon>
        <taxon>Burkholderiales</taxon>
        <taxon>Burkholderiaceae</taxon>
        <taxon>Ralstonia</taxon>
    </lineage>
</organism>
<feature type="transmembrane region" description="Helical" evidence="4">
    <location>
        <begin position="203"/>
        <end position="223"/>
    </location>
</feature>
<evidence type="ECO:0000256" key="4">
    <source>
        <dbReference type="SAM" id="Phobius"/>
    </source>
</evidence>
<dbReference type="Pfam" id="PF07690">
    <property type="entry name" value="MFS_1"/>
    <property type="match status" value="1"/>
</dbReference>
<evidence type="ECO:0000313" key="6">
    <source>
        <dbReference type="EMBL" id="MRS98042.1"/>
    </source>
</evidence>
<dbReference type="CDD" id="cd17370">
    <property type="entry name" value="MFS_MJ1317_like"/>
    <property type="match status" value="1"/>
</dbReference>
<evidence type="ECO:0000256" key="1">
    <source>
        <dbReference type="ARBA" id="ARBA00022692"/>
    </source>
</evidence>
<feature type="transmembrane region" description="Helical" evidence="4">
    <location>
        <begin position="326"/>
        <end position="348"/>
    </location>
</feature>